<dbReference type="GO" id="GO:0006310">
    <property type="term" value="P:DNA recombination"/>
    <property type="evidence" value="ECO:0007669"/>
    <property type="project" value="UniProtKB-KW"/>
</dbReference>
<keyword evidence="1" id="KW-0378">Hydrolase</keyword>
<keyword evidence="1" id="KW-0067">ATP-binding</keyword>
<keyword evidence="1" id="KW-0227">DNA damage</keyword>
<keyword evidence="3" id="KW-1185">Reference proteome</keyword>
<evidence type="ECO:0000259" key="2">
    <source>
        <dbReference type="Pfam" id="PF05970"/>
    </source>
</evidence>
<feature type="domain" description="DNA helicase Pif1-like DEAD-box helicase" evidence="2">
    <location>
        <begin position="76"/>
        <end position="205"/>
    </location>
</feature>
<keyword evidence="1" id="KW-0347">Helicase</keyword>
<dbReference type="GO" id="GO:0006281">
    <property type="term" value="P:DNA repair"/>
    <property type="evidence" value="ECO:0007669"/>
    <property type="project" value="UniProtKB-KW"/>
</dbReference>
<dbReference type="InterPro" id="IPR010285">
    <property type="entry name" value="DNA_helicase_pif1-like_DEAD"/>
</dbReference>
<dbReference type="PANTHER" id="PTHR10492">
    <property type="match status" value="1"/>
</dbReference>
<dbReference type="GO" id="GO:0043139">
    <property type="term" value="F:5'-3' DNA helicase activity"/>
    <property type="evidence" value="ECO:0007669"/>
    <property type="project" value="UniProtKB-EC"/>
</dbReference>
<dbReference type="GeneID" id="113729313"/>
<organism evidence="3 4">
    <name type="scientific">Coffea arabica</name>
    <name type="common">Arabian coffee</name>
    <dbReference type="NCBI Taxonomy" id="13443"/>
    <lineage>
        <taxon>Eukaryota</taxon>
        <taxon>Viridiplantae</taxon>
        <taxon>Streptophyta</taxon>
        <taxon>Embryophyta</taxon>
        <taxon>Tracheophyta</taxon>
        <taxon>Spermatophyta</taxon>
        <taxon>Magnoliopsida</taxon>
        <taxon>eudicotyledons</taxon>
        <taxon>Gunneridae</taxon>
        <taxon>Pentapetalae</taxon>
        <taxon>asterids</taxon>
        <taxon>lamiids</taxon>
        <taxon>Gentianales</taxon>
        <taxon>Rubiaceae</taxon>
        <taxon>Ixoroideae</taxon>
        <taxon>Gardenieae complex</taxon>
        <taxon>Bertiereae - Coffeeae clade</taxon>
        <taxon>Coffeeae</taxon>
        <taxon>Coffea</taxon>
    </lineage>
</organism>
<reference evidence="4" key="2">
    <citation type="submission" date="2025-08" db="UniProtKB">
        <authorList>
            <consortium name="RefSeq"/>
        </authorList>
    </citation>
    <scope>IDENTIFICATION</scope>
    <source>
        <tissue evidence="4">Leaves</tissue>
    </source>
</reference>
<proteinExistence type="inferred from homology"/>
<keyword evidence="1" id="KW-0547">Nucleotide-binding</keyword>
<evidence type="ECO:0000256" key="1">
    <source>
        <dbReference type="RuleBase" id="RU363044"/>
    </source>
</evidence>
<comment type="catalytic activity">
    <reaction evidence="1">
        <text>ATP + H2O = ADP + phosphate + H(+)</text>
        <dbReference type="Rhea" id="RHEA:13065"/>
        <dbReference type="ChEBI" id="CHEBI:15377"/>
        <dbReference type="ChEBI" id="CHEBI:15378"/>
        <dbReference type="ChEBI" id="CHEBI:30616"/>
        <dbReference type="ChEBI" id="CHEBI:43474"/>
        <dbReference type="ChEBI" id="CHEBI:456216"/>
        <dbReference type="EC" id="5.6.2.3"/>
    </reaction>
</comment>
<gene>
    <name evidence="4" type="primary">LOC113729313</name>
</gene>
<dbReference type="GO" id="GO:0016787">
    <property type="term" value="F:hydrolase activity"/>
    <property type="evidence" value="ECO:0007669"/>
    <property type="project" value="UniProtKB-KW"/>
</dbReference>
<dbReference type="GO" id="GO:0005524">
    <property type="term" value="F:ATP binding"/>
    <property type="evidence" value="ECO:0007669"/>
    <property type="project" value="UniProtKB-KW"/>
</dbReference>
<keyword evidence="1" id="KW-0234">DNA repair</keyword>
<name>A0A6P6W209_COFAR</name>
<dbReference type="OrthoDB" id="1303239at2759"/>
<dbReference type="Proteomes" id="UP001652660">
    <property type="component" value="Chromosome 2e"/>
</dbReference>
<accession>A0A6P6W209</accession>
<comment type="similarity">
    <text evidence="1">Belongs to the helicase family.</text>
</comment>
<dbReference type="RefSeq" id="XP_027109424.1">
    <property type="nucleotide sequence ID" value="XM_027253623.1"/>
</dbReference>
<evidence type="ECO:0000313" key="4">
    <source>
        <dbReference type="RefSeq" id="XP_027109424.1"/>
    </source>
</evidence>
<protein>
    <recommendedName>
        <fullName evidence="1">ATP-dependent DNA helicase</fullName>
        <ecNumber evidence="1">5.6.2.3</ecNumber>
    </recommendedName>
</protein>
<dbReference type="EC" id="5.6.2.3" evidence="1"/>
<dbReference type="PANTHER" id="PTHR10492:SF100">
    <property type="entry name" value="ATP-DEPENDENT DNA HELICASE"/>
    <property type="match status" value="1"/>
</dbReference>
<sequence>MSEDFYKIPGLLPKEIQFRVLKHINDVIASMGKNINSFGLVPRILKFHGSKNETRDTASEMHIRVIDDELVAIQLLNSDQKIAFNAVLESVYVHKQGCFFVDGPSGTGKTFLYKALLVKIRSKGDIALATASCGVAASILPSSRIAHSRFKIPIDIDGTNICRIGKQTALAKLLQQAKLIIWDEASMANRICIEAVNDLLTDLMDS</sequence>
<dbReference type="Pfam" id="PF05970">
    <property type="entry name" value="PIF1"/>
    <property type="match status" value="1"/>
</dbReference>
<dbReference type="GO" id="GO:0000723">
    <property type="term" value="P:telomere maintenance"/>
    <property type="evidence" value="ECO:0007669"/>
    <property type="project" value="InterPro"/>
</dbReference>
<reference evidence="3" key="1">
    <citation type="journal article" date="2025" name="Foods">
        <title>Unveiling the Microbial Signatures of Arabica Coffee Cherries: Insights into Ripeness Specific Diversity, Functional Traits, and Implications for Quality and Safety.</title>
        <authorList>
            <consortium name="RefSeq"/>
            <person name="Tenea G.N."/>
            <person name="Cifuentes V."/>
            <person name="Reyes P."/>
            <person name="Cevallos-Vallejos M."/>
        </authorList>
    </citation>
    <scope>NUCLEOTIDE SEQUENCE [LARGE SCALE GENOMIC DNA]</scope>
</reference>
<dbReference type="Gene3D" id="3.40.50.300">
    <property type="entry name" value="P-loop containing nucleotide triphosphate hydrolases"/>
    <property type="match status" value="1"/>
</dbReference>
<dbReference type="SUPFAM" id="SSF52540">
    <property type="entry name" value="P-loop containing nucleoside triphosphate hydrolases"/>
    <property type="match status" value="1"/>
</dbReference>
<dbReference type="AlphaFoldDB" id="A0A6P6W209"/>
<evidence type="ECO:0000313" key="3">
    <source>
        <dbReference type="Proteomes" id="UP001652660"/>
    </source>
</evidence>
<dbReference type="InterPro" id="IPR027417">
    <property type="entry name" value="P-loop_NTPase"/>
</dbReference>
<comment type="cofactor">
    <cofactor evidence="1">
        <name>Mg(2+)</name>
        <dbReference type="ChEBI" id="CHEBI:18420"/>
    </cofactor>
</comment>
<keyword evidence="1" id="KW-0233">DNA recombination</keyword>